<dbReference type="SFLD" id="SFLDG00358">
    <property type="entry name" value="Main_(cytGST)"/>
    <property type="match status" value="1"/>
</dbReference>
<dbReference type="Gene3D" id="3.40.30.10">
    <property type="entry name" value="Glutaredoxin"/>
    <property type="match status" value="1"/>
</dbReference>
<dbReference type="PROSITE" id="PS50404">
    <property type="entry name" value="GST_NTER"/>
    <property type="match status" value="1"/>
</dbReference>
<dbReference type="InterPro" id="IPR004045">
    <property type="entry name" value="Glutathione_S-Trfase_N"/>
</dbReference>
<evidence type="ECO:0000259" key="2">
    <source>
        <dbReference type="PROSITE" id="PS50404"/>
    </source>
</evidence>
<dbReference type="InterPro" id="IPR036249">
    <property type="entry name" value="Thioredoxin-like_sf"/>
</dbReference>
<proteinExistence type="inferred from homology"/>
<dbReference type="CDD" id="cd03046">
    <property type="entry name" value="GST_N_GTT1_like"/>
    <property type="match status" value="1"/>
</dbReference>
<dbReference type="Proteomes" id="UP000694844">
    <property type="component" value="Chromosome 2"/>
</dbReference>
<organism evidence="4 5">
    <name type="scientific">Crassostrea virginica</name>
    <name type="common">Eastern oyster</name>
    <dbReference type="NCBI Taxonomy" id="6565"/>
    <lineage>
        <taxon>Eukaryota</taxon>
        <taxon>Metazoa</taxon>
        <taxon>Spiralia</taxon>
        <taxon>Lophotrochozoa</taxon>
        <taxon>Mollusca</taxon>
        <taxon>Bivalvia</taxon>
        <taxon>Autobranchia</taxon>
        <taxon>Pteriomorphia</taxon>
        <taxon>Ostreida</taxon>
        <taxon>Ostreoidea</taxon>
        <taxon>Ostreidae</taxon>
        <taxon>Crassostrea</taxon>
    </lineage>
</organism>
<feature type="domain" description="GST C-terminal" evidence="3">
    <location>
        <begin position="98"/>
        <end position="213"/>
    </location>
</feature>
<evidence type="ECO:0000259" key="3">
    <source>
        <dbReference type="PROSITE" id="PS50405"/>
    </source>
</evidence>
<gene>
    <name evidence="5" type="primary">LOC111121594</name>
</gene>
<dbReference type="InterPro" id="IPR010987">
    <property type="entry name" value="Glutathione-S-Trfase_C-like"/>
</dbReference>
<evidence type="ECO:0000256" key="1">
    <source>
        <dbReference type="ARBA" id="ARBA00007409"/>
    </source>
</evidence>
<dbReference type="InterPro" id="IPR036282">
    <property type="entry name" value="Glutathione-S-Trfase_C_sf"/>
</dbReference>
<feature type="domain" description="GST N-terminal" evidence="2">
    <location>
        <begin position="6"/>
        <end position="93"/>
    </location>
</feature>
<sequence>MEKMDNQKMHLYFFPNFRSNRCVWLVHELGATKDILFEMYNTRDPDEEKVKHYRSTVHPLGTVPALVIEGREEALIESGAICVYLADLYQKLQPKQKNKADYFNIIFFCCGTIDEILEHLFVQWMFVEPEKRDTTLIQKMTTKFDAAISHVEKLLRDRKFVCGEEFTAADCVLGYNLWWASVMQGGELMENHPVAQTYFKRLAERDAFKLTFT</sequence>
<keyword evidence="4" id="KW-1185">Reference proteome</keyword>
<dbReference type="PANTHER" id="PTHR44051">
    <property type="entry name" value="GLUTATHIONE S-TRANSFERASE-RELATED"/>
    <property type="match status" value="1"/>
</dbReference>
<name>A0A8B8CS55_CRAVI</name>
<dbReference type="SUPFAM" id="SSF52833">
    <property type="entry name" value="Thioredoxin-like"/>
    <property type="match status" value="1"/>
</dbReference>
<dbReference type="KEGG" id="cvn:111121594"/>
<evidence type="ECO:0000313" key="4">
    <source>
        <dbReference type="Proteomes" id="UP000694844"/>
    </source>
</evidence>
<evidence type="ECO:0000313" key="5">
    <source>
        <dbReference type="RefSeq" id="XP_022318648.1"/>
    </source>
</evidence>
<accession>A0A8B8CS55</accession>
<dbReference type="Gene3D" id="1.20.1050.10">
    <property type="match status" value="1"/>
</dbReference>
<dbReference type="PROSITE" id="PS50405">
    <property type="entry name" value="GST_CTER"/>
    <property type="match status" value="1"/>
</dbReference>
<protein>
    <submittedName>
        <fullName evidence="5">Uncharacterized protein LOC111121594</fullName>
    </submittedName>
</protein>
<reference evidence="5" key="1">
    <citation type="submission" date="2025-08" db="UniProtKB">
        <authorList>
            <consortium name="RefSeq"/>
        </authorList>
    </citation>
    <scope>IDENTIFICATION</scope>
    <source>
        <tissue evidence="5">Whole sample</tissue>
    </source>
</reference>
<dbReference type="OrthoDB" id="2309723at2759"/>
<dbReference type="RefSeq" id="XP_022318648.1">
    <property type="nucleotide sequence ID" value="XM_022462940.1"/>
</dbReference>
<dbReference type="SUPFAM" id="SSF47616">
    <property type="entry name" value="GST C-terminal domain-like"/>
    <property type="match status" value="1"/>
</dbReference>
<comment type="similarity">
    <text evidence="1">Belongs to the GST superfamily.</text>
</comment>
<dbReference type="GeneID" id="111121594"/>
<dbReference type="SFLD" id="SFLDS00019">
    <property type="entry name" value="Glutathione_Transferase_(cytos"/>
    <property type="match status" value="1"/>
</dbReference>
<dbReference type="InterPro" id="IPR040079">
    <property type="entry name" value="Glutathione_S-Trfase"/>
</dbReference>
<dbReference type="AlphaFoldDB" id="A0A8B8CS55"/>
<dbReference type="Pfam" id="PF02798">
    <property type="entry name" value="GST_N"/>
    <property type="match status" value="1"/>
</dbReference>
<dbReference type="Pfam" id="PF13410">
    <property type="entry name" value="GST_C_2"/>
    <property type="match status" value="1"/>
</dbReference>
<dbReference type="PANTHER" id="PTHR44051:SF21">
    <property type="entry name" value="GLUTATHIONE S-TRANSFERASE FAMILY PROTEIN"/>
    <property type="match status" value="1"/>
</dbReference>